<dbReference type="Proteomes" id="UP000317730">
    <property type="component" value="Unassembled WGS sequence"/>
</dbReference>
<dbReference type="RefSeq" id="WP_141374185.1">
    <property type="nucleotide sequence ID" value="NZ_BAPL01000016.1"/>
</dbReference>
<dbReference type="GO" id="GO:0008757">
    <property type="term" value="F:S-adenosylmethionine-dependent methyltransferase activity"/>
    <property type="evidence" value="ECO:0007669"/>
    <property type="project" value="InterPro"/>
</dbReference>
<protein>
    <recommendedName>
        <fullName evidence="1">Methyltransferase type 11 domain-containing protein</fullName>
    </recommendedName>
</protein>
<dbReference type="InterPro" id="IPR013216">
    <property type="entry name" value="Methyltransf_11"/>
</dbReference>
<reference evidence="2 3" key="1">
    <citation type="submission" date="2019-06" db="EMBL/GenBank/DDBJ databases">
        <title>Whole genome shotgun sequence of Acetobacter peroxydans NBRC 13755.</title>
        <authorList>
            <person name="Hosoyama A."/>
            <person name="Uohara A."/>
            <person name="Ohji S."/>
            <person name="Ichikawa N."/>
        </authorList>
    </citation>
    <scope>NUCLEOTIDE SEQUENCE [LARGE SCALE GENOMIC DNA]</scope>
    <source>
        <strain evidence="2 3">NBRC 13755</strain>
    </source>
</reference>
<name>A0A4Y3TSX7_9PROT</name>
<dbReference type="InterPro" id="IPR029063">
    <property type="entry name" value="SAM-dependent_MTases_sf"/>
</dbReference>
<gene>
    <name evidence="2" type="ORF">APE01nite_00040</name>
</gene>
<keyword evidence="3" id="KW-1185">Reference proteome</keyword>
<dbReference type="Gene3D" id="3.40.50.150">
    <property type="entry name" value="Vaccinia Virus protein VP39"/>
    <property type="match status" value="1"/>
</dbReference>
<dbReference type="Pfam" id="PF08241">
    <property type="entry name" value="Methyltransf_11"/>
    <property type="match status" value="1"/>
</dbReference>
<feature type="domain" description="Methyltransferase type 11" evidence="1">
    <location>
        <begin position="42"/>
        <end position="132"/>
    </location>
</feature>
<dbReference type="EMBL" id="BJMV01000001">
    <property type="protein sequence ID" value="GEB84207.1"/>
    <property type="molecule type" value="Genomic_DNA"/>
</dbReference>
<accession>A0A4Y3TSX7</accession>
<sequence>MQYVTQSPESFYGTPQGRVCATLVGERMRWLWPDLHGLHVAGMGWAGPYLAQLDEGGGEYVAINRWPTSTRLAARAGRLYGVPACEATITAAPFRTGEFDRVVLVHALRGRDNPLPALREAARVMRDDGRLLLAVPSRLMGCRRLRGTPFAQDRAFTRRAVRQVLAAAMLRAERWDELMFMPAWLSCRSVRGSRRMDVAGKVLCPGAGGVLLVEAVHDLYSARPLPVTGLRRWLAGAVVPQPGTARRM</sequence>
<proteinExistence type="predicted"/>
<evidence type="ECO:0000313" key="2">
    <source>
        <dbReference type="EMBL" id="GEB84207.1"/>
    </source>
</evidence>
<evidence type="ECO:0000259" key="1">
    <source>
        <dbReference type="Pfam" id="PF08241"/>
    </source>
</evidence>
<dbReference type="AlphaFoldDB" id="A0A4Y3TSX7"/>
<dbReference type="SUPFAM" id="SSF53335">
    <property type="entry name" value="S-adenosyl-L-methionine-dependent methyltransferases"/>
    <property type="match status" value="1"/>
</dbReference>
<dbReference type="OrthoDB" id="9800231at2"/>
<comment type="caution">
    <text evidence="2">The sequence shown here is derived from an EMBL/GenBank/DDBJ whole genome shotgun (WGS) entry which is preliminary data.</text>
</comment>
<evidence type="ECO:0000313" key="3">
    <source>
        <dbReference type="Proteomes" id="UP000317730"/>
    </source>
</evidence>
<dbReference type="CDD" id="cd02440">
    <property type="entry name" value="AdoMet_MTases"/>
    <property type="match status" value="1"/>
</dbReference>
<organism evidence="2 3">
    <name type="scientific">Acetobacter peroxydans</name>
    <dbReference type="NCBI Taxonomy" id="104098"/>
    <lineage>
        <taxon>Bacteria</taxon>
        <taxon>Pseudomonadati</taxon>
        <taxon>Pseudomonadota</taxon>
        <taxon>Alphaproteobacteria</taxon>
        <taxon>Acetobacterales</taxon>
        <taxon>Acetobacteraceae</taxon>
        <taxon>Acetobacter</taxon>
    </lineage>
</organism>